<reference evidence="1" key="1">
    <citation type="submission" date="2024-12" db="EMBL/GenBank/DDBJ databases">
        <authorList>
            <person name="Wu N."/>
        </authorList>
    </citation>
    <scope>NUCLEOTIDE SEQUENCE</scope>
    <source>
        <strain evidence="1">P15</strain>
    </source>
</reference>
<evidence type="ECO:0000313" key="2">
    <source>
        <dbReference type="Proteomes" id="UP001631969"/>
    </source>
</evidence>
<organism evidence="1 2">
    <name type="scientific">Paenibacillus mesotrionivorans</name>
    <dbReference type="NCBI Taxonomy" id="3160968"/>
    <lineage>
        <taxon>Bacteria</taxon>
        <taxon>Bacillati</taxon>
        <taxon>Bacillota</taxon>
        <taxon>Bacilli</taxon>
        <taxon>Bacillales</taxon>
        <taxon>Paenibacillaceae</taxon>
        <taxon>Paenibacillus</taxon>
    </lineage>
</organism>
<dbReference type="Proteomes" id="UP001631969">
    <property type="component" value="Unassembled WGS sequence"/>
</dbReference>
<name>A0ACC7NZ45_9BACL</name>
<dbReference type="EMBL" id="JBJURJ010000008">
    <property type="protein sequence ID" value="MFM9329351.1"/>
    <property type="molecule type" value="Genomic_DNA"/>
</dbReference>
<evidence type="ECO:0000313" key="1">
    <source>
        <dbReference type="EMBL" id="MFM9329351.1"/>
    </source>
</evidence>
<gene>
    <name evidence="1" type="ORF">ACI1P1_13735</name>
</gene>
<protein>
    <submittedName>
        <fullName evidence="1">Flavodoxin family protein</fullName>
    </submittedName>
</protein>
<proteinExistence type="predicted"/>
<sequence length="191" mass="21489">MRTLIINGSPRKQGNTFSLINEFVQNLDGDVQIVNTYYDNVKPCLDCRYCWNHPKCAIDDDMQQVYEWLNEVDHVIIASPLYFSELTGSILNFASRLQYLYVSRSIRKDVNFQLKGKQGALILVGGGDTIDTSKAEGTAHTLFKHMNVKSIGTVMSLHTDSIGDIMGTLAKDDRKAIRRVQELASILNLTD</sequence>
<comment type="caution">
    <text evidence="1">The sequence shown here is derived from an EMBL/GenBank/DDBJ whole genome shotgun (WGS) entry which is preliminary data.</text>
</comment>
<keyword evidence="2" id="KW-1185">Reference proteome</keyword>
<accession>A0ACC7NZ45</accession>